<organism evidence="1 2">
    <name type="scientific">Actinocrispum wychmicini</name>
    <dbReference type="NCBI Taxonomy" id="1213861"/>
    <lineage>
        <taxon>Bacteria</taxon>
        <taxon>Bacillati</taxon>
        <taxon>Actinomycetota</taxon>
        <taxon>Actinomycetes</taxon>
        <taxon>Pseudonocardiales</taxon>
        <taxon>Pseudonocardiaceae</taxon>
        <taxon>Actinocrispum</taxon>
    </lineage>
</organism>
<name>A0A4R2JEY1_9PSEU</name>
<dbReference type="EMBL" id="SLWS01000006">
    <property type="protein sequence ID" value="TCO57107.1"/>
    <property type="molecule type" value="Genomic_DNA"/>
</dbReference>
<proteinExistence type="predicted"/>
<keyword evidence="2" id="KW-1185">Reference proteome</keyword>
<comment type="caution">
    <text evidence="1">The sequence shown here is derived from an EMBL/GenBank/DDBJ whole genome shotgun (WGS) entry which is preliminary data.</text>
</comment>
<reference evidence="1 2" key="1">
    <citation type="submission" date="2019-03" db="EMBL/GenBank/DDBJ databases">
        <title>Genomic Encyclopedia of Type Strains, Phase IV (KMG-IV): sequencing the most valuable type-strain genomes for metagenomic binning, comparative biology and taxonomic classification.</title>
        <authorList>
            <person name="Goeker M."/>
        </authorList>
    </citation>
    <scope>NUCLEOTIDE SEQUENCE [LARGE SCALE GENOMIC DNA]</scope>
    <source>
        <strain evidence="1 2">DSM 45934</strain>
    </source>
</reference>
<dbReference type="RefSeq" id="WP_132120885.1">
    <property type="nucleotide sequence ID" value="NZ_SLWS01000006.1"/>
</dbReference>
<gene>
    <name evidence="1" type="ORF">EV192_106584</name>
</gene>
<dbReference type="Proteomes" id="UP000295680">
    <property type="component" value="Unassembled WGS sequence"/>
</dbReference>
<protein>
    <submittedName>
        <fullName evidence="1">Uncharacterized protein</fullName>
    </submittedName>
</protein>
<sequence length="85" mass="8996">MNLAELRAAVIQIGVTLTDTVDTEAATMAYAQAVASFCALMAGSNNPAVAPMVAYLHDLHQLALVMEGKPDEATLRLYDFAATIL</sequence>
<dbReference type="AlphaFoldDB" id="A0A4R2JEY1"/>
<accession>A0A4R2JEY1</accession>
<evidence type="ECO:0000313" key="1">
    <source>
        <dbReference type="EMBL" id="TCO57107.1"/>
    </source>
</evidence>
<evidence type="ECO:0000313" key="2">
    <source>
        <dbReference type="Proteomes" id="UP000295680"/>
    </source>
</evidence>